<evidence type="ECO:0000313" key="1">
    <source>
        <dbReference type="EMBL" id="CAF4703500.1"/>
    </source>
</evidence>
<accession>A0A821IT39</accession>
<proteinExistence type="predicted"/>
<feature type="non-terminal residue" evidence="1">
    <location>
        <position position="1"/>
    </location>
</feature>
<comment type="caution">
    <text evidence="1">The sequence shown here is derived from an EMBL/GenBank/DDBJ whole genome shotgun (WGS) entry which is preliminary data.</text>
</comment>
<evidence type="ECO:0000313" key="2">
    <source>
        <dbReference type="Proteomes" id="UP000663862"/>
    </source>
</evidence>
<reference evidence="1" key="1">
    <citation type="submission" date="2021-02" db="EMBL/GenBank/DDBJ databases">
        <authorList>
            <person name="Nowell W R."/>
        </authorList>
    </citation>
    <scope>NUCLEOTIDE SEQUENCE</scope>
</reference>
<organism evidence="1 2">
    <name type="scientific">Rotaria socialis</name>
    <dbReference type="NCBI Taxonomy" id="392032"/>
    <lineage>
        <taxon>Eukaryota</taxon>
        <taxon>Metazoa</taxon>
        <taxon>Spiralia</taxon>
        <taxon>Gnathifera</taxon>
        <taxon>Rotifera</taxon>
        <taxon>Eurotatoria</taxon>
        <taxon>Bdelloidea</taxon>
        <taxon>Philodinida</taxon>
        <taxon>Philodinidae</taxon>
        <taxon>Rotaria</taxon>
    </lineage>
</organism>
<sequence length="174" mass="20328">SVQQDHDAFFTTHPTHFHEILPIFKQESSILYKKYNIGAQLFIPICAIFKSITVIAENTPEYNNPGLDQLKKQYKTALEYFRDRCIRARLQSVHMKSVGGSMMSIYSDEYYEDQLRSHFPEYFGSAFRSEKFKLKCDRATSMFLEEMPMLLDGWDPRSKSQVSFSTVTLHKEEG</sequence>
<gene>
    <name evidence="1" type="ORF">TSG867_LOCUS33430</name>
</gene>
<dbReference type="Proteomes" id="UP000663862">
    <property type="component" value="Unassembled WGS sequence"/>
</dbReference>
<dbReference type="AlphaFoldDB" id="A0A821IT39"/>
<name>A0A821IT39_9BILA</name>
<dbReference type="EMBL" id="CAJOBQ010010141">
    <property type="protein sequence ID" value="CAF4703500.1"/>
    <property type="molecule type" value="Genomic_DNA"/>
</dbReference>
<protein>
    <submittedName>
        <fullName evidence="1">Uncharacterized protein</fullName>
    </submittedName>
</protein>